<feature type="domain" description="Tryptophan synthase beta chain-like PALP" evidence="4">
    <location>
        <begin position="39"/>
        <end position="307"/>
    </location>
</feature>
<dbReference type="PROSITE" id="PS00165">
    <property type="entry name" value="DEHYDRATASE_SER_THR"/>
    <property type="match status" value="1"/>
</dbReference>
<dbReference type="RefSeq" id="WP_327101629.1">
    <property type="nucleotide sequence ID" value="NZ_CP109149.1"/>
</dbReference>
<dbReference type="InterPro" id="IPR000634">
    <property type="entry name" value="Ser/Thr_deHydtase_PyrdxlP-BS"/>
</dbReference>
<protein>
    <submittedName>
        <fullName evidence="5">Pyridoxal-phosphate dependent enzyme</fullName>
    </submittedName>
</protein>
<gene>
    <name evidence="5" type="ORF">OG563_43385</name>
</gene>
<evidence type="ECO:0000256" key="2">
    <source>
        <dbReference type="ARBA" id="ARBA00022898"/>
    </source>
</evidence>
<dbReference type="InterPro" id="IPR050147">
    <property type="entry name" value="Ser/Thr_Dehydratase"/>
</dbReference>
<evidence type="ECO:0000256" key="3">
    <source>
        <dbReference type="ARBA" id="ARBA00023239"/>
    </source>
</evidence>
<sequence length="318" mass="32697">MGPCLPAIDDVAAAADRIKGILRPLTVIDADADLVPDAEIVLALEFLQHTGSFKARGAANLVVALVQARRMPAAGIVSATGGNADIGFAWAAQRLGIPATVFLDRSTPSARVERLRSLGAEVHVAGTTKADTLQVARRFQEQTGAIDAYTHDDTLTCAGAGTILLELAAARPMLDTVVCAVGAGGMFSGIAAVADTLGIRLVGAEPEGSQALHAALAADAVLEVDIDSIAAESLGAPRVSPAALAWAKTTDARSVVVDDGAIVHARLQLWQRHRIAVEYGSAVGLAAVLTGAYRPRPAERIGIVLCGANTDPADLIDN</sequence>
<organism evidence="5 6">
    <name type="scientific">Nocardia vinacea</name>
    <dbReference type="NCBI Taxonomy" id="96468"/>
    <lineage>
        <taxon>Bacteria</taxon>
        <taxon>Bacillati</taxon>
        <taxon>Actinomycetota</taxon>
        <taxon>Actinomycetes</taxon>
        <taxon>Mycobacteriales</taxon>
        <taxon>Nocardiaceae</taxon>
        <taxon>Nocardia</taxon>
    </lineage>
</organism>
<keyword evidence="2" id="KW-0663">Pyridoxal phosphate</keyword>
<keyword evidence="3" id="KW-0456">Lyase</keyword>
<accession>A0ABZ1ZBW4</accession>
<dbReference type="InterPro" id="IPR001926">
    <property type="entry name" value="TrpB-like_PALP"/>
</dbReference>
<dbReference type="SUPFAM" id="SSF53686">
    <property type="entry name" value="Tryptophan synthase beta subunit-like PLP-dependent enzymes"/>
    <property type="match status" value="1"/>
</dbReference>
<dbReference type="InterPro" id="IPR036052">
    <property type="entry name" value="TrpB-like_PALP_sf"/>
</dbReference>
<evidence type="ECO:0000259" key="4">
    <source>
        <dbReference type="Pfam" id="PF00291"/>
    </source>
</evidence>
<keyword evidence="6" id="KW-1185">Reference proteome</keyword>
<dbReference type="PANTHER" id="PTHR48078">
    <property type="entry name" value="THREONINE DEHYDRATASE, MITOCHONDRIAL-RELATED"/>
    <property type="match status" value="1"/>
</dbReference>
<proteinExistence type="predicted"/>
<name>A0ABZ1ZBW4_9NOCA</name>
<comment type="cofactor">
    <cofactor evidence="1">
        <name>pyridoxal 5'-phosphate</name>
        <dbReference type="ChEBI" id="CHEBI:597326"/>
    </cofactor>
</comment>
<evidence type="ECO:0000313" key="6">
    <source>
        <dbReference type="Proteomes" id="UP001432062"/>
    </source>
</evidence>
<dbReference type="EMBL" id="CP109441">
    <property type="protein sequence ID" value="WUV51409.1"/>
    <property type="molecule type" value="Genomic_DNA"/>
</dbReference>
<evidence type="ECO:0000256" key="1">
    <source>
        <dbReference type="ARBA" id="ARBA00001933"/>
    </source>
</evidence>
<dbReference type="Proteomes" id="UP001432062">
    <property type="component" value="Chromosome"/>
</dbReference>
<reference evidence="5" key="1">
    <citation type="submission" date="2022-10" db="EMBL/GenBank/DDBJ databases">
        <title>The complete genomes of actinobacterial strains from the NBC collection.</title>
        <authorList>
            <person name="Joergensen T.S."/>
            <person name="Alvarez Arevalo M."/>
            <person name="Sterndorff E.B."/>
            <person name="Faurdal D."/>
            <person name="Vuksanovic O."/>
            <person name="Mourched A.-S."/>
            <person name="Charusanti P."/>
            <person name="Shaw S."/>
            <person name="Blin K."/>
            <person name="Weber T."/>
        </authorList>
    </citation>
    <scope>NUCLEOTIDE SEQUENCE</scope>
    <source>
        <strain evidence="5">NBC_01482</strain>
    </source>
</reference>
<dbReference type="Gene3D" id="3.40.50.1100">
    <property type="match status" value="2"/>
</dbReference>
<dbReference type="Pfam" id="PF00291">
    <property type="entry name" value="PALP"/>
    <property type="match status" value="1"/>
</dbReference>
<evidence type="ECO:0000313" key="5">
    <source>
        <dbReference type="EMBL" id="WUV51409.1"/>
    </source>
</evidence>
<dbReference type="PANTHER" id="PTHR48078:SF6">
    <property type="entry name" value="L-THREONINE DEHYDRATASE CATABOLIC TDCB"/>
    <property type="match status" value="1"/>
</dbReference>